<dbReference type="InterPro" id="IPR051564">
    <property type="entry name" value="LRR_receptor-like_kinase"/>
</dbReference>
<keyword evidence="3" id="KW-1185">Reference proteome</keyword>
<sequence length="186" mass="20887">MRECEAWRSIRRRNLLKIITSCSSVDHQGNDFKALVYEFMPNRSLHDWLHSSTSTSRLDLVQRISILMDVAIVVNYLHNHCLETIVHGDLKPSNILLNEDMVALVGDFGIARFPGRVSNQNNSTGVKGTVGYTPPEYGLGSEMTSNGDVYSFGILLLEVMTGKKPTTSSMKTSAYINLLRHHFQTK</sequence>
<dbReference type="PANTHER" id="PTHR48055">
    <property type="entry name" value="LEUCINE-RICH REPEAT RECEPTOR PROTEIN KINASE EMS1"/>
    <property type="match status" value="1"/>
</dbReference>
<protein>
    <recommendedName>
        <fullName evidence="1">Protein kinase domain-containing protein</fullName>
    </recommendedName>
</protein>
<dbReference type="Pfam" id="PF07714">
    <property type="entry name" value="PK_Tyr_Ser-Thr"/>
    <property type="match status" value="1"/>
</dbReference>
<feature type="domain" description="Protein kinase" evidence="1">
    <location>
        <begin position="1"/>
        <end position="186"/>
    </location>
</feature>
<reference evidence="2" key="2">
    <citation type="submission" date="2020-06" db="EMBL/GenBank/DDBJ databases">
        <title>Helianthus annuus Genome sequencing and assembly Release 2.</title>
        <authorList>
            <person name="Gouzy J."/>
            <person name="Langlade N."/>
            <person name="Munos S."/>
        </authorList>
    </citation>
    <scope>NUCLEOTIDE SEQUENCE</scope>
    <source>
        <tissue evidence="2">Leaves</tissue>
    </source>
</reference>
<organism evidence="2 3">
    <name type="scientific">Helianthus annuus</name>
    <name type="common">Common sunflower</name>
    <dbReference type="NCBI Taxonomy" id="4232"/>
    <lineage>
        <taxon>Eukaryota</taxon>
        <taxon>Viridiplantae</taxon>
        <taxon>Streptophyta</taxon>
        <taxon>Embryophyta</taxon>
        <taxon>Tracheophyta</taxon>
        <taxon>Spermatophyta</taxon>
        <taxon>Magnoliopsida</taxon>
        <taxon>eudicotyledons</taxon>
        <taxon>Gunneridae</taxon>
        <taxon>Pentapetalae</taxon>
        <taxon>asterids</taxon>
        <taxon>campanulids</taxon>
        <taxon>Asterales</taxon>
        <taxon>Asteraceae</taxon>
        <taxon>Asteroideae</taxon>
        <taxon>Heliantheae alliance</taxon>
        <taxon>Heliantheae</taxon>
        <taxon>Helianthus</taxon>
    </lineage>
</organism>
<evidence type="ECO:0000313" key="2">
    <source>
        <dbReference type="EMBL" id="KAF5800139.1"/>
    </source>
</evidence>
<dbReference type="GO" id="GO:0004672">
    <property type="term" value="F:protein kinase activity"/>
    <property type="evidence" value="ECO:0007669"/>
    <property type="project" value="InterPro"/>
</dbReference>
<evidence type="ECO:0000313" key="3">
    <source>
        <dbReference type="Proteomes" id="UP000215914"/>
    </source>
</evidence>
<gene>
    <name evidence="2" type="ORF">HanXRQr2_Chr07g0312581</name>
</gene>
<dbReference type="InterPro" id="IPR011009">
    <property type="entry name" value="Kinase-like_dom_sf"/>
</dbReference>
<dbReference type="PROSITE" id="PS00108">
    <property type="entry name" value="PROTEIN_KINASE_ST"/>
    <property type="match status" value="1"/>
</dbReference>
<dbReference type="PROSITE" id="PS50011">
    <property type="entry name" value="PROTEIN_KINASE_DOM"/>
    <property type="match status" value="1"/>
</dbReference>
<dbReference type="SMART" id="SM00220">
    <property type="entry name" value="S_TKc"/>
    <property type="match status" value="1"/>
</dbReference>
<evidence type="ECO:0000259" key="1">
    <source>
        <dbReference type="PROSITE" id="PS50011"/>
    </source>
</evidence>
<dbReference type="SUPFAM" id="SSF56112">
    <property type="entry name" value="Protein kinase-like (PK-like)"/>
    <property type="match status" value="1"/>
</dbReference>
<dbReference type="EMBL" id="MNCJ02000322">
    <property type="protein sequence ID" value="KAF5800139.1"/>
    <property type="molecule type" value="Genomic_DNA"/>
</dbReference>
<comment type="caution">
    <text evidence="2">The sequence shown here is derived from an EMBL/GenBank/DDBJ whole genome shotgun (WGS) entry which is preliminary data.</text>
</comment>
<dbReference type="Gramene" id="mRNA:HanXRQr2_Chr07g0312581">
    <property type="protein sequence ID" value="mRNA:HanXRQr2_Chr07g0312581"/>
    <property type="gene ID" value="HanXRQr2_Chr07g0312581"/>
</dbReference>
<keyword evidence="2" id="KW-0808">Transferase</keyword>
<dbReference type="Gene3D" id="1.10.510.10">
    <property type="entry name" value="Transferase(Phosphotransferase) domain 1"/>
    <property type="match status" value="1"/>
</dbReference>
<dbReference type="PANTHER" id="PTHR48055:SF55">
    <property type="entry name" value="PROTEIN KINASE DOMAIN-CONTAINING PROTEIN"/>
    <property type="match status" value="1"/>
</dbReference>
<dbReference type="InterPro" id="IPR008271">
    <property type="entry name" value="Ser/Thr_kinase_AS"/>
</dbReference>
<accession>A0A9K3INF3</accession>
<dbReference type="GO" id="GO:0005524">
    <property type="term" value="F:ATP binding"/>
    <property type="evidence" value="ECO:0007669"/>
    <property type="project" value="InterPro"/>
</dbReference>
<dbReference type="InterPro" id="IPR001245">
    <property type="entry name" value="Ser-Thr/Tyr_kinase_cat_dom"/>
</dbReference>
<dbReference type="Proteomes" id="UP000215914">
    <property type="component" value="Unassembled WGS sequence"/>
</dbReference>
<reference evidence="2" key="1">
    <citation type="journal article" date="2017" name="Nature">
        <title>The sunflower genome provides insights into oil metabolism, flowering and Asterid evolution.</title>
        <authorList>
            <person name="Badouin H."/>
            <person name="Gouzy J."/>
            <person name="Grassa C.J."/>
            <person name="Murat F."/>
            <person name="Staton S.E."/>
            <person name="Cottret L."/>
            <person name="Lelandais-Briere C."/>
            <person name="Owens G.L."/>
            <person name="Carrere S."/>
            <person name="Mayjonade B."/>
            <person name="Legrand L."/>
            <person name="Gill N."/>
            <person name="Kane N.C."/>
            <person name="Bowers J.E."/>
            <person name="Hubner S."/>
            <person name="Bellec A."/>
            <person name="Berard A."/>
            <person name="Berges H."/>
            <person name="Blanchet N."/>
            <person name="Boniface M.C."/>
            <person name="Brunel D."/>
            <person name="Catrice O."/>
            <person name="Chaidir N."/>
            <person name="Claudel C."/>
            <person name="Donnadieu C."/>
            <person name="Faraut T."/>
            <person name="Fievet G."/>
            <person name="Helmstetter N."/>
            <person name="King M."/>
            <person name="Knapp S.J."/>
            <person name="Lai Z."/>
            <person name="Le Paslier M.C."/>
            <person name="Lippi Y."/>
            <person name="Lorenzon L."/>
            <person name="Mandel J.R."/>
            <person name="Marage G."/>
            <person name="Marchand G."/>
            <person name="Marquand E."/>
            <person name="Bret-Mestries E."/>
            <person name="Morien E."/>
            <person name="Nambeesan S."/>
            <person name="Nguyen T."/>
            <person name="Pegot-Espagnet P."/>
            <person name="Pouilly N."/>
            <person name="Raftis F."/>
            <person name="Sallet E."/>
            <person name="Schiex T."/>
            <person name="Thomas J."/>
            <person name="Vandecasteele C."/>
            <person name="Vares D."/>
            <person name="Vear F."/>
            <person name="Vautrin S."/>
            <person name="Crespi M."/>
            <person name="Mangin B."/>
            <person name="Burke J.M."/>
            <person name="Salse J."/>
            <person name="Munos S."/>
            <person name="Vincourt P."/>
            <person name="Rieseberg L.H."/>
            <person name="Langlade N.B."/>
        </authorList>
    </citation>
    <scope>NUCLEOTIDE SEQUENCE</scope>
    <source>
        <tissue evidence="2">Leaves</tissue>
    </source>
</reference>
<dbReference type="InterPro" id="IPR000719">
    <property type="entry name" value="Prot_kinase_dom"/>
</dbReference>
<proteinExistence type="predicted"/>
<dbReference type="AlphaFoldDB" id="A0A9K3INF3"/>
<name>A0A9K3INF3_HELAN</name>